<evidence type="ECO:0000313" key="3">
    <source>
        <dbReference type="EMBL" id="AJF07625.1"/>
    </source>
</evidence>
<evidence type="ECO:0000259" key="1">
    <source>
        <dbReference type="Pfam" id="PF13173"/>
    </source>
</evidence>
<dbReference type="PANTHER" id="PTHR42990">
    <property type="entry name" value="ATPASE"/>
    <property type="match status" value="1"/>
</dbReference>
<dbReference type="HOGENOM" id="CLU_058017_0_0_7"/>
<dbReference type="Pfam" id="PF13173">
    <property type="entry name" value="AAA_14"/>
    <property type="match status" value="1"/>
</dbReference>
<dbReference type="Proteomes" id="UP000035036">
    <property type="component" value="Chromosome"/>
</dbReference>
<feature type="domain" description="AAA" evidence="1">
    <location>
        <begin position="33"/>
        <end position="155"/>
    </location>
</feature>
<name>A0A0B5FTW3_9BACT</name>
<accession>A0A0B5FTW3</accession>
<dbReference type="AlphaFoldDB" id="A0A0B5FTW3"/>
<protein>
    <submittedName>
        <fullName evidence="3">ATPase AAA</fullName>
    </submittedName>
</protein>
<feature type="domain" description="DUF4143" evidence="2">
    <location>
        <begin position="234"/>
        <end position="339"/>
    </location>
</feature>
<gene>
    <name evidence="3" type="ORF">GSUB_15190</name>
</gene>
<dbReference type="SUPFAM" id="SSF52540">
    <property type="entry name" value="P-loop containing nucleoside triphosphate hydrolases"/>
    <property type="match status" value="1"/>
</dbReference>
<organism evidence="3 4">
    <name type="scientific">Geoalkalibacter subterraneus</name>
    <dbReference type="NCBI Taxonomy" id="483547"/>
    <lineage>
        <taxon>Bacteria</taxon>
        <taxon>Pseudomonadati</taxon>
        <taxon>Thermodesulfobacteriota</taxon>
        <taxon>Desulfuromonadia</taxon>
        <taxon>Desulfuromonadales</taxon>
        <taxon>Geoalkalibacteraceae</taxon>
        <taxon>Geoalkalibacter</taxon>
    </lineage>
</organism>
<dbReference type="InterPro" id="IPR025420">
    <property type="entry name" value="DUF4143"/>
</dbReference>
<dbReference type="Pfam" id="PF13635">
    <property type="entry name" value="DUF4143"/>
    <property type="match status" value="1"/>
</dbReference>
<dbReference type="Gene3D" id="3.40.50.300">
    <property type="entry name" value="P-loop containing nucleotide triphosphate hydrolases"/>
    <property type="match status" value="1"/>
</dbReference>
<dbReference type="STRING" id="483547.GSUB_15190"/>
<keyword evidence="4" id="KW-1185">Reference proteome</keyword>
<dbReference type="EMBL" id="CP010311">
    <property type="protein sequence ID" value="AJF07625.1"/>
    <property type="molecule type" value="Genomic_DNA"/>
</dbReference>
<dbReference type="KEGG" id="gsb:GSUB_15190"/>
<evidence type="ECO:0000259" key="2">
    <source>
        <dbReference type="Pfam" id="PF13635"/>
    </source>
</evidence>
<dbReference type="OrthoDB" id="9768467at2"/>
<dbReference type="InterPro" id="IPR027417">
    <property type="entry name" value="P-loop_NTPase"/>
</dbReference>
<reference evidence="3 4" key="1">
    <citation type="journal article" date="2015" name="Genome Announc.">
        <title>Genomes of Geoalkalibacter ferrihydriticus Z-0531T and Geoalkalibacter subterraneus Red1T, Two Haloalkaliphilic Metal-Reducing Deltaproteobacteria.</title>
        <authorList>
            <person name="Badalamenti J.P."/>
            <person name="Krajmalnik-Brown R."/>
            <person name="Torres C.I."/>
            <person name="Bond D.R."/>
        </authorList>
    </citation>
    <scope>NUCLEOTIDE SEQUENCE [LARGE SCALE GENOMIC DNA]</scope>
    <source>
        <strain evidence="3 4">Red1</strain>
    </source>
</reference>
<evidence type="ECO:0000313" key="4">
    <source>
        <dbReference type="Proteomes" id="UP000035036"/>
    </source>
</evidence>
<dbReference type="PANTHER" id="PTHR42990:SF1">
    <property type="entry name" value="AAA+ ATPASE DOMAIN-CONTAINING PROTEIN"/>
    <property type="match status" value="1"/>
</dbReference>
<dbReference type="InterPro" id="IPR041682">
    <property type="entry name" value="AAA_14"/>
</dbReference>
<sequence length="406" mass="46204">MDLTLFFQEQQKLLKQVTLEPKRYLYSLIDWNQRLIGIIGQRGVGKTTLMLQALKEQYGSSDQALYISVDNPFFKTISLYEFAIHFEQLGGETLFIDEVHKYSEWSSHLKAIYDGTQLNVIFSGSSMLQIHAQEADLSRRAIIYHLANLSFREYLWLSGNGQFAATTLSELLHNHVAIASNIADQIKPLKHFQDYLVCGCYPFISEGADTYHIKLISIVNQILESDLPYVTQVPITQIDKLKKLLYLLSESAPFEPNISKLSAMTDISRVTMGDYLRYLEHASLLIRIPGSNKGTGRIRKPEKIYLYNTNLANAINKTPHTGTSRETFFVNQIRSSYYNSRKLVDNSIVLGLTGDFLVDGTYTIEVGGKNKGFEQIKGIDNAYLAVDNMEIGFKNKIPLWLFGFLY</sequence>
<proteinExistence type="predicted"/>
<dbReference type="RefSeq" id="WP_040201565.1">
    <property type="nucleotide sequence ID" value="NZ_CP010311.1"/>
</dbReference>